<dbReference type="Pfam" id="PF07898">
    <property type="entry name" value="DUF1676"/>
    <property type="match status" value="1"/>
</dbReference>
<dbReference type="STRING" id="34691.A0A182XK27"/>
<protein>
    <recommendedName>
        <fullName evidence="6">Transmembrane protein</fullName>
    </recommendedName>
</protein>
<evidence type="ECO:0000313" key="4">
    <source>
        <dbReference type="EnsemblMetazoa" id="AQUA010213-PA"/>
    </source>
</evidence>
<dbReference type="Proteomes" id="UP000076407">
    <property type="component" value="Unassembled WGS sequence"/>
</dbReference>
<keyword evidence="2" id="KW-1133">Transmembrane helix</keyword>
<feature type="chain" id="PRO_5008143118" description="Transmembrane protein" evidence="3">
    <location>
        <begin position="28"/>
        <end position="300"/>
    </location>
</feature>
<keyword evidence="2" id="KW-0472">Membrane</keyword>
<dbReference type="EnsemblMetazoa" id="AQUA010213-RA">
    <property type="protein sequence ID" value="AQUA010213-PA"/>
    <property type="gene ID" value="AQUA010213"/>
</dbReference>
<keyword evidence="3" id="KW-0732">Signal</keyword>
<reference evidence="4" key="1">
    <citation type="submission" date="2020-05" db="UniProtKB">
        <authorList>
            <consortium name="EnsemblMetazoa"/>
        </authorList>
    </citation>
    <scope>IDENTIFICATION</scope>
    <source>
        <strain evidence="4">SANGQUA</strain>
    </source>
</reference>
<accession>A0A182XK27</accession>
<feature type="region of interest" description="Disordered" evidence="1">
    <location>
        <begin position="191"/>
        <end position="221"/>
    </location>
</feature>
<feature type="signal peptide" evidence="3">
    <location>
        <begin position="1"/>
        <end position="27"/>
    </location>
</feature>
<organism evidence="4 5">
    <name type="scientific">Anopheles quadriannulatus</name>
    <name type="common">Mosquito</name>
    <dbReference type="NCBI Taxonomy" id="34691"/>
    <lineage>
        <taxon>Eukaryota</taxon>
        <taxon>Metazoa</taxon>
        <taxon>Ecdysozoa</taxon>
        <taxon>Arthropoda</taxon>
        <taxon>Hexapoda</taxon>
        <taxon>Insecta</taxon>
        <taxon>Pterygota</taxon>
        <taxon>Neoptera</taxon>
        <taxon>Endopterygota</taxon>
        <taxon>Diptera</taxon>
        <taxon>Nematocera</taxon>
        <taxon>Culicoidea</taxon>
        <taxon>Culicidae</taxon>
        <taxon>Anophelinae</taxon>
        <taxon>Anopheles</taxon>
    </lineage>
</organism>
<feature type="compositionally biased region" description="Acidic residues" evidence="1">
    <location>
        <begin position="191"/>
        <end position="200"/>
    </location>
</feature>
<dbReference type="VEuPathDB" id="VectorBase:AQUA010213"/>
<name>A0A182XK27_ANOQN</name>
<dbReference type="AlphaFoldDB" id="A0A182XK27"/>
<sequence>MYSKDRHLVWVLLVTAGTLLLVRCCNGAEHVPGPSGRKLSHGLAAMHLNHLVQPSGPGSSESVKFSANRVPQHVPHAVPAPWRRTATVSTPLAGGPWAVRKPLAKPLVRGAAGGSRSRINNRSMTRFSEVEIPPGLEQQLDVPELQRPSEVRGSRLDEGTGGLVELYRSAERSRGIENLFWKYFVDNDEGDDNTGAEDAEPPGGIDRNAIDTQDGSVSAKEEEGRKKKFHLKKKYKKFLIPLLLAYKIKFLALVPAIIGGLILLVKSAGLAGFFFALFTAVVSLKKAAEGTLTPLRAPPE</sequence>
<evidence type="ECO:0000256" key="3">
    <source>
        <dbReference type="SAM" id="SignalP"/>
    </source>
</evidence>
<feature type="transmembrane region" description="Helical" evidence="2">
    <location>
        <begin position="250"/>
        <end position="278"/>
    </location>
</feature>
<evidence type="ECO:0000313" key="5">
    <source>
        <dbReference type="Proteomes" id="UP000076407"/>
    </source>
</evidence>
<evidence type="ECO:0008006" key="6">
    <source>
        <dbReference type="Google" id="ProtNLM"/>
    </source>
</evidence>
<keyword evidence="5" id="KW-1185">Reference proteome</keyword>
<proteinExistence type="predicted"/>
<evidence type="ECO:0000256" key="1">
    <source>
        <dbReference type="SAM" id="MobiDB-lite"/>
    </source>
</evidence>
<dbReference type="InterPro" id="IPR012464">
    <property type="entry name" value="DUF1676"/>
</dbReference>
<evidence type="ECO:0000256" key="2">
    <source>
        <dbReference type="SAM" id="Phobius"/>
    </source>
</evidence>
<keyword evidence="2" id="KW-0812">Transmembrane</keyword>